<dbReference type="AlphaFoldDB" id="A0A561EL13"/>
<proteinExistence type="predicted"/>
<sequence>MHRIDVPAGRRRRAALGALWVLLPPAITLALYWYGRAHTPDYARGLFGQYGKDAQRLKAQLGTALLGLALIQLLLALWMYGRLPATGPAPRPVRTTHRIGGLVTFLVSLPIAQHCITAYGVQLTDTRVALHSVTGCFLYGAFAAKVIVVRHRRLPGWALPVAGGVLVCAIALLWYTAALWFLNGYQAPGL</sequence>
<name>A0A561EL13_9ACTN</name>
<feature type="transmembrane region" description="Helical" evidence="1">
    <location>
        <begin position="128"/>
        <end position="149"/>
    </location>
</feature>
<feature type="transmembrane region" description="Helical" evidence="1">
    <location>
        <begin position="161"/>
        <end position="182"/>
    </location>
</feature>
<dbReference type="RefSeq" id="WP_425461135.1">
    <property type="nucleotide sequence ID" value="NZ_BAAABR010000002.1"/>
</dbReference>
<comment type="caution">
    <text evidence="2">The sequence shown here is derived from an EMBL/GenBank/DDBJ whole genome shotgun (WGS) entry which is preliminary data.</text>
</comment>
<evidence type="ECO:0008006" key="4">
    <source>
        <dbReference type="Google" id="ProtNLM"/>
    </source>
</evidence>
<keyword evidence="1" id="KW-1133">Transmembrane helix</keyword>
<dbReference type="Proteomes" id="UP000318416">
    <property type="component" value="Unassembled WGS sequence"/>
</dbReference>
<evidence type="ECO:0000313" key="2">
    <source>
        <dbReference type="EMBL" id="TWE16307.1"/>
    </source>
</evidence>
<reference evidence="2 3" key="1">
    <citation type="submission" date="2019-06" db="EMBL/GenBank/DDBJ databases">
        <title>Sequencing the genomes of 1000 actinobacteria strains.</title>
        <authorList>
            <person name="Klenk H.-P."/>
        </authorList>
    </citation>
    <scope>NUCLEOTIDE SEQUENCE [LARGE SCALE GENOMIC DNA]</scope>
    <source>
        <strain evidence="2 3">DSM 41649</strain>
    </source>
</reference>
<organism evidence="2 3">
    <name type="scientific">Kitasatospora atroaurantiaca</name>
    <dbReference type="NCBI Taxonomy" id="285545"/>
    <lineage>
        <taxon>Bacteria</taxon>
        <taxon>Bacillati</taxon>
        <taxon>Actinomycetota</taxon>
        <taxon>Actinomycetes</taxon>
        <taxon>Kitasatosporales</taxon>
        <taxon>Streptomycetaceae</taxon>
        <taxon>Kitasatospora</taxon>
    </lineage>
</organism>
<dbReference type="InterPro" id="IPR045382">
    <property type="entry name" value="DUF6529"/>
</dbReference>
<feature type="transmembrane region" description="Helical" evidence="1">
    <location>
        <begin position="102"/>
        <end position="122"/>
    </location>
</feature>
<feature type="transmembrane region" description="Helical" evidence="1">
    <location>
        <begin position="12"/>
        <end position="34"/>
    </location>
</feature>
<evidence type="ECO:0000313" key="3">
    <source>
        <dbReference type="Proteomes" id="UP000318416"/>
    </source>
</evidence>
<feature type="transmembrane region" description="Helical" evidence="1">
    <location>
        <begin position="61"/>
        <end position="81"/>
    </location>
</feature>
<accession>A0A561EL13</accession>
<gene>
    <name evidence="2" type="ORF">FB465_1286</name>
</gene>
<evidence type="ECO:0000256" key="1">
    <source>
        <dbReference type="SAM" id="Phobius"/>
    </source>
</evidence>
<keyword evidence="1" id="KW-0812">Transmembrane</keyword>
<dbReference type="EMBL" id="VIVR01000001">
    <property type="protein sequence ID" value="TWE16307.1"/>
    <property type="molecule type" value="Genomic_DNA"/>
</dbReference>
<protein>
    <recommendedName>
        <fullName evidence="4">Cytochrome b561-like protein</fullName>
    </recommendedName>
</protein>
<keyword evidence="1" id="KW-0472">Membrane</keyword>
<keyword evidence="3" id="KW-1185">Reference proteome</keyword>
<dbReference type="Pfam" id="PF20139">
    <property type="entry name" value="DUF6529"/>
    <property type="match status" value="1"/>
</dbReference>